<evidence type="ECO:0000259" key="6">
    <source>
        <dbReference type="PROSITE" id="PS50011"/>
    </source>
</evidence>
<keyword evidence="7" id="KW-0418">Kinase</keyword>
<dbReference type="InterPro" id="IPR000719">
    <property type="entry name" value="Prot_kinase_dom"/>
</dbReference>
<keyword evidence="2 4" id="KW-0547">Nucleotide-binding</keyword>
<evidence type="ECO:0000256" key="3">
    <source>
        <dbReference type="ARBA" id="ARBA00022840"/>
    </source>
</evidence>
<evidence type="ECO:0000256" key="2">
    <source>
        <dbReference type="ARBA" id="ARBA00022741"/>
    </source>
</evidence>
<dbReference type="Pfam" id="PF00069">
    <property type="entry name" value="Pkinase"/>
    <property type="match status" value="1"/>
</dbReference>
<feature type="binding site" evidence="4">
    <location>
        <position position="47"/>
    </location>
    <ligand>
        <name>ATP</name>
        <dbReference type="ChEBI" id="CHEBI:30616"/>
    </ligand>
</feature>
<dbReference type="InterPro" id="IPR011009">
    <property type="entry name" value="Kinase-like_dom_sf"/>
</dbReference>
<feature type="domain" description="Protein kinase" evidence="6">
    <location>
        <begin position="18"/>
        <end position="275"/>
    </location>
</feature>
<dbReference type="InterPro" id="IPR017441">
    <property type="entry name" value="Protein_kinase_ATP_BS"/>
</dbReference>
<dbReference type="SUPFAM" id="SSF56112">
    <property type="entry name" value="Protein kinase-like (PK-like)"/>
    <property type="match status" value="1"/>
</dbReference>
<evidence type="ECO:0000256" key="4">
    <source>
        <dbReference type="PROSITE-ProRule" id="PRU10141"/>
    </source>
</evidence>
<name>A0A9P6JKU5_9AGAR</name>
<keyword evidence="7" id="KW-0808">Transferase</keyword>
<dbReference type="OrthoDB" id="248923at2759"/>
<dbReference type="Proteomes" id="UP000807306">
    <property type="component" value="Unassembled WGS sequence"/>
</dbReference>
<dbReference type="PROSITE" id="PS00108">
    <property type="entry name" value="PROTEIN_KINASE_ST"/>
    <property type="match status" value="1"/>
</dbReference>
<evidence type="ECO:0000313" key="7">
    <source>
        <dbReference type="EMBL" id="KAF9524180.1"/>
    </source>
</evidence>
<dbReference type="GO" id="GO:0005737">
    <property type="term" value="C:cytoplasm"/>
    <property type="evidence" value="ECO:0007669"/>
    <property type="project" value="TreeGrafter"/>
</dbReference>
<keyword evidence="3 4" id="KW-0067">ATP-binding</keyword>
<sequence length="305" mass="33122">MHSDDVGYSTGSSTRGPYNCLKVIGAGAFGKVYQAQHTVTGTVVALKVIDLENGDHEDIALIQKEVAVLSQLSNVPNITKYYGSFLDGSEVCIAMEYASAGSVYDLMQTLPGKALEEKPAALITREILISLVALHTVPIIHRDIKCANILISKTGGVMLCDFGVSALLQGSTNRRDTWIGSPYWMAPEIVSGASSYDVKVDIWSLGVSLYEMIKGHPPLAHLGPEDALKRIGKSQAPKLGEEDSSLLLRNFLSACLKENPEERLSAEALVKDKWIVKLKVQNTVLRDLIPASRQSLPSLDSTQDR</sequence>
<protein>
    <recommendedName>
        <fullName evidence="1">non-specific serine/threonine protein kinase</fullName>
        <ecNumber evidence="1">2.7.11.1</ecNumber>
    </recommendedName>
</protein>
<organism evidence="7 8">
    <name type="scientific">Crepidotus variabilis</name>
    <dbReference type="NCBI Taxonomy" id="179855"/>
    <lineage>
        <taxon>Eukaryota</taxon>
        <taxon>Fungi</taxon>
        <taxon>Dikarya</taxon>
        <taxon>Basidiomycota</taxon>
        <taxon>Agaricomycotina</taxon>
        <taxon>Agaricomycetes</taxon>
        <taxon>Agaricomycetidae</taxon>
        <taxon>Agaricales</taxon>
        <taxon>Agaricineae</taxon>
        <taxon>Crepidotaceae</taxon>
        <taxon>Crepidotus</taxon>
    </lineage>
</organism>
<accession>A0A9P6JKU5</accession>
<dbReference type="PANTHER" id="PTHR48012:SF21">
    <property type="entry name" value="PH DOMAIN-CONTAINING PROTEIN"/>
    <property type="match status" value="1"/>
</dbReference>
<keyword evidence="8" id="KW-1185">Reference proteome</keyword>
<dbReference type="EMBL" id="MU157903">
    <property type="protein sequence ID" value="KAF9524180.1"/>
    <property type="molecule type" value="Genomic_DNA"/>
</dbReference>
<dbReference type="PROSITE" id="PS00107">
    <property type="entry name" value="PROTEIN_KINASE_ATP"/>
    <property type="match status" value="1"/>
</dbReference>
<dbReference type="Gene3D" id="1.10.510.10">
    <property type="entry name" value="Transferase(Phosphotransferase) domain 1"/>
    <property type="match status" value="1"/>
</dbReference>
<dbReference type="EC" id="2.7.11.1" evidence="1"/>
<dbReference type="SMART" id="SM00220">
    <property type="entry name" value="S_TKc"/>
    <property type="match status" value="1"/>
</dbReference>
<keyword evidence="5" id="KW-0723">Serine/threonine-protein kinase</keyword>
<dbReference type="PROSITE" id="PS50011">
    <property type="entry name" value="PROTEIN_KINASE_DOM"/>
    <property type="match status" value="1"/>
</dbReference>
<comment type="caution">
    <text evidence="7">The sequence shown here is derived from an EMBL/GenBank/DDBJ whole genome shotgun (WGS) entry which is preliminary data.</text>
</comment>
<dbReference type="InterPro" id="IPR008271">
    <property type="entry name" value="Ser/Thr_kinase_AS"/>
</dbReference>
<dbReference type="InterPro" id="IPR050629">
    <property type="entry name" value="STE20/SPS1-PAK"/>
</dbReference>
<comment type="similarity">
    <text evidence="5">Belongs to the protein kinase superfamily.</text>
</comment>
<evidence type="ECO:0000256" key="1">
    <source>
        <dbReference type="ARBA" id="ARBA00012513"/>
    </source>
</evidence>
<dbReference type="GO" id="GO:0004674">
    <property type="term" value="F:protein serine/threonine kinase activity"/>
    <property type="evidence" value="ECO:0007669"/>
    <property type="project" value="UniProtKB-KW"/>
</dbReference>
<evidence type="ECO:0000256" key="5">
    <source>
        <dbReference type="RuleBase" id="RU000304"/>
    </source>
</evidence>
<evidence type="ECO:0000313" key="8">
    <source>
        <dbReference type="Proteomes" id="UP000807306"/>
    </source>
</evidence>
<dbReference type="PANTHER" id="PTHR48012">
    <property type="entry name" value="STERILE20-LIKE KINASE, ISOFORM B-RELATED"/>
    <property type="match status" value="1"/>
</dbReference>
<gene>
    <name evidence="7" type="ORF">CPB83DRAFT_871366</name>
</gene>
<dbReference type="GO" id="GO:0005524">
    <property type="term" value="F:ATP binding"/>
    <property type="evidence" value="ECO:0007669"/>
    <property type="project" value="UniProtKB-UniRule"/>
</dbReference>
<dbReference type="AlphaFoldDB" id="A0A9P6JKU5"/>
<reference evidence="7" key="1">
    <citation type="submission" date="2020-11" db="EMBL/GenBank/DDBJ databases">
        <authorList>
            <consortium name="DOE Joint Genome Institute"/>
            <person name="Ahrendt S."/>
            <person name="Riley R."/>
            <person name="Andreopoulos W."/>
            <person name="Labutti K."/>
            <person name="Pangilinan J."/>
            <person name="Ruiz-Duenas F.J."/>
            <person name="Barrasa J.M."/>
            <person name="Sanchez-Garcia M."/>
            <person name="Camarero S."/>
            <person name="Miyauchi S."/>
            <person name="Serrano A."/>
            <person name="Linde D."/>
            <person name="Babiker R."/>
            <person name="Drula E."/>
            <person name="Ayuso-Fernandez I."/>
            <person name="Pacheco R."/>
            <person name="Padilla G."/>
            <person name="Ferreira P."/>
            <person name="Barriuso J."/>
            <person name="Kellner H."/>
            <person name="Castanera R."/>
            <person name="Alfaro M."/>
            <person name="Ramirez L."/>
            <person name="Pisabarro A.G."/>
            <person name="Kuo A."/>
            <person name="Tritt A."/>
            <person name="Lipzen A."/>
            <person name="He G."/>
            <person name="Yan M."/>
            <person name="Ng V."/>
            <person name="Cullen D."/>
            <person name="Martin F."/>
            <person name="Rosso M.-N."/>
            <person name="Henrissat B."/>
            <person name="Hibbett D."/>
            <person name="Martinez A.T."/>
            <person name="Grigoriev I.V."/>
        </authorList>
    </citation>
    <scope>NUCLEOTIDE SEQUENCE</scope>
    <source>
        <strain evidence="7">CBS 506.95</strain>
    </source>
</reference>
<proteinExistence type="inferred from homology"/>